<keyword evidence="5" id="KW-1185">Reference proteome</keyword>
<evidence type="ECO:0000256" key="3">
    <source>
        <dbReference type="RuleBase" id="RU000363"/>
    </source>
</evidence>
<dbReference type="PANTHER" id="PTHR42901:SF1">
    <property type="entry name" value="ALCOHOL DEHYDROGENASE"/>
    <property type="match status" value="1"/>
</dbReference>
<dbReference type="SUPFAM" id="SSF51735">
    <property type="entry name" value="NAD(P)-binding Rossmann-fold domains"/>
    <property type="match status" value="1"/>
</dbReference>
<name>M1MS08_9CLOT</name>
<dbReference type="Proteomes" id="UP000011728">
    <property type="component" value="Chromosome"/>
</dbReference>
<evidence type="ECO:0000256" key="1">
    <source>
        <dbReference type="ARBA" id="ARBA00006484"/>
    </source>
</evidence>
<dbReference type="InterPro" id="IPR020904">
    <property type="entry name" value="Sc_DH/Rdtase_CS"/>
</dbReference>
<dbReference type="InterPro" id="IPR002347">
    <property type="entry name" value="SDR_fam"/>
</dbReference>
<dbReference type="AlphaFoldDB" id="M1MS08"/>
<evidence type="ECO:0000256" key="2">
    <source>
        <dbReference type="ARBA" id="ARBA00023002"/>
    </source>
</evidence>
<dbReference type="Pfam" id="PF00106">
    <property type="entry name" value="adh_short"/>
    <property type="match status" value="1"/>
</dbReference>
<dbReference type="PRINTS" id="PR00080">
    <property type="entry name" value="SDRFAMILY"/>
</dbReference>
<dbReference type="RefSeq" id="WP_015390698.1">
    <property type="nucleotide sequence ID" value="NC_020291.1"/>
</dbReference>
<dbReference type="STRING" id="36745.CLSAP_05810"/>
<gene>
    <name evidence="4" type="ORF">Cspa_c05800</name>
</gene>
<dbReference type="Gene3D" id="3.40.50.720">
    <property type="entry name" value="NAD(P)-binding Rossmann-like Domain"/>
    <property type="match status" value="1"/>
</dbReference>
<dbReference type="KEGG" id="csr:Cspa_c05800"/>
<protein>
    <submittedName>
        <fullName evidence="4">Short-chain dehydrogenase</fullName>
    </submittedName>
</protein>
<dbReference type="eggNOG" id="COG0300">
    <property type="taxonomic scope" value="Bacteria"/>
</dbReference>
<accession>M1MS08</accession>
<dbReference type="PRINTS" id="PR00081">
    <property type="entry name" value="GDHRDH"/>
</dbReference>
<dbReference type="PROSITE" id="PS00061">
    <property type="entry name" value="ADH_SHORT"/>
    <property type="match status" value="1"/>
</dbReference>
<reference evidence="4 5" key="1">
    <citation type="submission" date="2013-02" db="EMBL/GenBank/DDBJ databases">
        <title>Genome sequence of Clostridium saccharoperbutylacetonicum N1-4(HMT).</title>
        <authorList>
            <person name="Poehlein A."/>
            <person name="Daniel R."/>
        </authorList>
    </citation>
    <scope>NUCLEOTIDE SEQUENCE [LARGE SCALE GENOMIC DNA]</scope>
    <source>
        <strain evidence="5">N1-4(HMT)</strain>
    </source>
</reference>
<dbReference type="OrthoDB" id="9808814at2"/>
<dbReference type="PATRIC" id="fig|931276.5.peg.542"/>
<organism evidence="4 5">
    <name type="scientific">Clostridium saccharoperbutylacetonicum N1-4(HMT)</name>
    <dbReference type="NCBI Taxonomy" id="931276"/>
    <lineage>
        <taxon>Bacteria</taxon>
        <taxon>Bacillati</taxon>
        <taxon>Bacillota</taxon>
        <taxon>Clostridia</taxon>
        <taxon>Eubacteriales</taxon>
        <taxon>Clostridiaceae</taxon>
        <taxon>Clostridium</taxon>
    </lineage>
</organism>
<dbReference type="PANTHER" id="PTHR42901">
    <property type="entry name" value="ALCOHOL DEHYDROGENASE"/>
    <property type="match status" value="1"/>
</dbReference>
<keyword evidence="2" id="KW-0560">Oxidoreductase</keyword>
<proteinExistence type="inferred from homology"/>
<evidence type="ECO:0000313" key="4">
    <source>
        <dbReference type="EMBL" id="AGF54372.1"/>
    </source>
</evidence>
<comment type="similarity">
    <text evidence="1 3">Belongs to the short-chain dehydrogenases/reductases (SDR) family.</text>
</comment>
<evidence type="ECO:0000313" key="5">
    <source>
        <dbReference type="Proteomes" id="UP000011728"/>
    </source>
</evidence>
<dbReference type="EMBL" id="CP004121">
    <property type="protein sequence ID" value="AGF54372.1"/>
    <property type="molecule type" value="Genomic_DNA"/>
</dbReference>
<dbReference type="HOGENOM" id="CLU_010194_2_1_9"/>
<sequence>MKEKQKYIVITGASSGIGYETAKAFAKRNKNLVIVARSKDNLEKLKEEILQENPLLNVIIKCVDLSITSKVHQLYEELKPYCIETLINNAGFGNYSSVADQDIEKIETMLRLNIDALVILSSLFVRDYKDVTGSQLINISSSGGYIIVPNAVTYCASKFFVSTFTEGLARELKACNAKLQAKVLAPAATKTNFGNIANNVQKYDYDKSFGTYHTSKQMADFLLKLYDSNEVIGLVNRETFEFELSSPLFNYSGNSQNNQTCYTL</sequence>
<dbReference type="InterPro" id="IPR036291">
    <property type="entry name" value="NAD(P)-bd_dom_sf"/>
</dbReference>
<dbReference type="GO" id="GO:0016491">
    <property type="term" value="F:oxidoreductase activity"/>
    <property type="evidence" value="ECO:0007669"/>
    <property type="project" value="UniProtKB-KW"/>
</dbReference>
<dbReference type="CDD" id="cd05233">
    <property type="entry name" value="SDR_c"/>
    <property type="match status" value="1"/>
</dbReference>